<dbReference type="EMBL" id="FUZE01000040">
    <property type="protein sequence ID" value="SKC12554.1"/>
    <property type="molecule type" value="Genomic_DNA"/>
</dbReference>
<protein>
    <recommendedName>
        <fullName evidence="6">YokE-like PH domain-containing protein</fullName>
    </recommendedName>
</protein>
<accession>A0AAX2IQC4</accession>
<keyword evidence="4" id="KW-1185">Reference proteome</keyword>
<evidence type="ECO:0000313" key="2">
    <source>
        <dbReference type="EMBL" id="SKC12554.1"/>
    </source>
</evidence>
<keyword evidence="1" id="KW-0472">Membrane</keyword>
<evidence type="ECO:0000313" key="3">
    <source>
        <dbReference type="EMBL" id="SQA91861.1"/>
    </source>
</evidence>
<comment type="caution">
    <text evidence="3">The sequence shown here is derived from an EMBL/GenBank/DDBJ whole genome shotgun (WGS) entry which is preliminary data.</text>
</comment>
<evidence type="ECO:0000313" key="4">
    <source>
        <dbReference type="Proteomes" id="UP000190669"/>
    </source>
</evidence>
<feature type="transmembrane region" description="Helical" evidence="1">
    <location>
        <begin position="31"/>
        <end position="52"/>
    </location>
</feature>
<evidence type="ECO:0008006" key="6">
    <source>
        <dbReference type="Google" id="ProtNLM"/>
    </source>
</evidence>
<reference evidence="2 4" key="1">
    <citation type="submission" date="2017-02" db="EMBL/GenBank/DDBJ databases">
        <authorList>
            <person name="Varghese N."/>
            <person name="Submissions S."/>
        </authorList>
    </citation>
    <scope>NUCLEOTIDE SEQUENCE [LARGE SCALE GENOMIC DNA]</scope>
    <source>
        <strain evidence="2 4">DSM 16775</strain>
    </source>
</reference>
<keyword evidence="1" id="KW-0812">Transmembrane</keyword>
<dbReference type="RefSeq" id="WP_123920751.1">
    <property type="nucleotide sequence ID" value="NZ_CP033934.1"/>
</dbReference>
<organism evidence="3 5">
    <name type="scientific">Chryseobacterium balustinum</name>
    <dbReference type="NCBI Taxonomy" id="246"/>
    <lineage>
        <taxon>Bacteria</taxon>
        <taxon>Pseudomonadati</taxon>
        <taxon>Bacteroidota</taxon>
        <taxon>Flavobacteriia</taxon>
        <taxon>Flavobacteriales</taxon>
        <taxon>Weeksellaceae</taxon>
        <taxon>Chryseobacterium group</taxon>
        <taxon>Chryseobacterium</taxon>
    </lineage>
</organism>
<gene>
    <name evidence="3" type="ORF">NCTC11212_03498</name>
    <name evidence="2" type="ORF">SAMN05421800_14015</name>
</gene>
<feature type="transmembrane region" description="Helical" evidence="1">
    <location>
        <begin position="64"/>
        <end position="86"/>
    </location>
</feature>
<proteinExistence type="predicted"/>
<sequence>MKYFEKRIKNFTIIQNKSKLIINYSKTAKDWFDSIIILLIGLSLFVATYFLISQGIKTTSYISIGGGLVFAFQAVVQSTSGIFRILQSSKKILVIDRDTKTLTSKKTFFISKTFPLENIEAITASGQKEKVFIDSGNSMKRTYCTVTAKLKDKTSEELFIINTHRFFQTSSNKLETELYIQTKQLTTELNKYLK</sequence>
<keyword evidence="1" id="KW-1133">Transmembrane helix</keyword>
<evidence type="ECO:0000256" key="1">
    <source>
        <dbReference type="SAM" id="Phobius"/>
    </source>
</evidence>
<name>A0AAX2IQC4_9FLAO</name>
<evidence type="ECO:0000313" key="5">
    <source>
        <dbReference type="Proteomes" id="UP000251937"/>
    </source>
</evidence>
<dbReference type="Proteomes" id="UP000251937">
    <property type="component" value="Unassembled WGS sequence"/>
</dbReference>
<dbReference type="EMBL" id="UAVR01000017">
    <property type="protein sequence ID" value="SQA91861.1"/>
    <property type="molecule type" value="Genomic_DNA"/>
</dbReference>
<reference evidence="3 5" key="2">
    <citation type="submission" date="2018-06" db="EMBL/GenBank/DDBJ databases">
        <authorList>
            <consortium name="Pathogen Informatics"/>
            <person name="Doyle S."/>
        </authorList>
    </citation>
    <scope>NUCLEOTIDE SEQUENCE [LARGE SCALE GENOMIC DNA]</scope>
    <source>
        <strain evidence="3 5">NCTC11212</strain>
    </source>
</reference>
<dbReference type="Proteomes" id="UP000190669">
    <property type="component" value="Unassembled WGS sequence"/>
</dbReference>
<dbReference type="AlphaFoldDB" id="A0AAX2IQC4"/>